<evidence type="ECO:0000256" key="1">
    <source>
        <dbReference type="ARBA" id="ARBA00006710"/>
    </source>
</evidence>
<dbReference type="InterPro" id="IPR006341">
    <property type="entry name" value="Spore_gamma"/>
</dbReference>
<reference evidence="6 7" key="1">
    <citation type="submission" date="2023-03" db="EMBL/GenBank/DDBJ databases">
        <title>Bacillus Genome Sequencing.</title>
        <authorList>
            <person name="Dunlap C."/>
        </authorList>
    </citation>
    <scope>NUCLEOTIDE SEQUENCE [LARGE SCALE GENOMIC DNA]</scope>
    <source>
        <strain evidence="6 7">NRS-1717</strain>
    </source>
</reference>
<name>A0ABU6P2A5_9BACI</name>
<comment type="similarity">
    <text evidence="1">Belongs to the gamma-type SASP family.</text>
</comment>
<evidence type="ECO:0000313" key="7">
    <source>
        <dbReference type="Proteomes" id="UP001342826"/>
    </source>
</evidence>
<protein>
    <recommendedName>
        <fullName evidence="2">Small, acid-soluble spore protein gamma-type</fullName>
    </recommendedName>
</protein>
<dbReference type="RefSeq" id="WP_066229119.1">
    <property type="nucleotide sequence ID" value="NZ_JARTFQ010000002.1"/>
</dbReference>
<evidence type="ECO:0000256" key="4">
    <source>
        <dbReference type="ARBA" id="ARBA00022969"/>
    </source>
</evidence>
<feature type="compositionally biased region" description="Low complexity" evidence="5">
    <location>
        <begin position="47"/>
        <end position="62"/>
    </location>
</feature>
<evidence type="ECO:0000313" key="6">
    <source>
        <dbReference type="EMBL" id="MED4403493.1"/>
    </source>
</evidence>
<sequence length="62" mass="6623">MAKFNQQAGKTTAGTNIQHVKQQNAQSAGAAGQFGTEFASETDVQKVKQNNQQAEANKNQNS</sequence>
<keyword evidence="4" id="KW-0749">Sporulation</keyword>
<dbReference type="NCBIfam" id="TIGR01442">
    <property type="entry name" value="SASP_gamma"/>
    <property type="match status" value="1"/>
</dbReference>
<comment type="caution">
    <text evidence="6">The sequence shown here is derived from an EMBL/GenBank/DDBJ whole genome shotgun (WGS) entry which is preliminary data.</text>
</comment>
<evidence type="ECO:0000256" key="5">
    <source>
        <dbReference type="SAM" id="MobiDB-lite"/>
    </source>
</evidence>
<accession>A0ABU6P2A5</accession>
<dbReference type="GeneID" id="301141039"/>
<feature type="compositionally biased region" description="Polar residues" evidence="5">
    <location>
        <begin position="1"/>
        <end position="21"/>
    </location>
</feature>
<proteinExistence type="inferred from homology"/>
<keyword evidence="7" id="KW-1185">Reference proteome</keyword>
<organism evidence="6 7">
    <name type="scientific">Metabacillus fastidiosus</name>
    <dbReference type="NCBI Taxonomy" id="1458"/>
    <lineage>
        <taxon>Bacteria</taxon>
        <taxon>Bacillati</taxon>
        <taxon>Bacillota</taxon>
        <taxon>Bacilli</taxon>
        <taxon>Bacillales</taxon>
        <taxon>Bacillaceae</taxon>
        <taxon>Metabacillus</taxon>
    </lineage>
</organism>
<keyword evidence="3" id="KW-0677">Repeat</keyword>
<dbReference type="Pfam" id="PF04259">
    <property type="entry name" value="SASP_gamma"/>
    <property type="match status" value="1"/>
</dbReference>
<evidence type="ECO:0000256" key="3">
    <source>
        <dbReference type="ARBA" id="ARBA00022737"/>
    </source>
</evidence>
<dbReference type="EMBL" id="JARTFS010000017">
    <property type="protein sequence ID" value="MED4403493.1"/>
    <property type="molecule type" value="Genomic_DNA"/>
</dbReference>
<gene>
    <name evidence="6" type="ORF">P9271_19480</name>
</gene>
<feature type="region of interest" description="Disordered" evidence="5">
    <location>
        <begin position="1"/>
        <end position="62"/>
    </location>
</feature>
<evidence type="ECO:0000256" key="2">
    <source>
        <dbReference type="ARBA" id="ARBA00014721"/>
    </source>
</evidence>
<feature type="compositionally biased region" description="Low complexity" evidence="5">
    <location>
        <begin position="22"/>
        <end position="35"/>
    </location>
</feature>
<dbReference type="Proteomes" id="UP001342826">
    <property type="component" value="Unassembled WGS sequence"/>
</dbReference>